<dbReference type="InterPro" id="IPR006076">
    <property type="entry name" value="FAD-dep_OxRdtase"/>
</dbReference>
<comment type="similarity">
    <text evidence="2">Belongs to the MSOX/MTOX family.</text>
</comment>
<feature type="chain" id="PRO_5005818590" evidence="6">
    <location>
        <begin position="21"/>
        <end position="460"/>
    </location>
</feature>
<accession>A0A0M8MP85</accession>
<dbReference type="STRING" id="77020.A0A0M8MP85"/>
<feature type="signal peptide" evidence="6">
    <location>
        <begin position="1"/>
        <end position="20"/>
    </location>
</feature>
<keyword evidence="5" id="KW-0560">Oxidoreductase</keyword>
<evidence type="ECO:0000256" key="6">
    <source>
        <dbReference type="SAM" id="SignalP"/>
    </source>
</evidence>
<dbReference type="PANTHER" id="PTHR10961">
    <property type="entry name" value="PEROXISOMAL SARCOSINE OXIDASE"/>
    <property type="match status" value="1"/>
</dbReference>
<sequence length="460" mass="50495">MSAFSHVLIIGAGTFGATTALELARLGHQVTIVDRSADGHASGNAASNDLNKIIRSDYGDQLYRDLGKKCIALWRSDPLYAPFYHEVGIIFRSGMPTGPHSVWIKEGVNFAGQPVMNAYEAASRETRPLARTITSNEEAKHAFPESLRPHLGEAFTTFGPGAQTGYFNPQAGWAEAGNATFAVLDEAKKLGVKVVSDALISKLLFTPGSNNKPRVCGAITSDGREFRADSVVIAAGSWTPSLLETLQVPLKEKVLRPSAHCVVTFQLFPEVAELFRGTPVTFNMDSGLYTFEPNADGILKCAIHKAGSPTPDPRDYNSTEYPRADDHEYVEVMTKELMTMYPILRLDGPNPTAKRLFTRICWYCDTADENFLIDFHPDVDGLLVASGDSGHGLKFMPMIGRLITSRLLHIDNNSSMVPDYGLSEYQRKVFSYQHHVHATLHDAKPIDSIRVGGEVVKPKL</sequence>
<dbReference type="EMBL" id="LGAV01000002">
    <property type="protein sequence ID" value="KOS15558.1"/>
    <property type="molecule type" value="Genomic_DNA"/>
</dbReference>
<dbReference type="GO" id="GO:0050660">
    <property type="term" value="F:flavin adenine dinucleotide binding"/>
    <property type="evidence" value="ECO:0007669"/>
    <property type="project" value="InterPro"/>
</dbReference>
<comment type="cofactor">
    <cofactor evidence="1">
        <name>FAD</name>
        <dbReference type="ChEBI" id="CHEBI:57692"/>
    </cofactor>
</comment>
<comment type="caution">
    <text evidence="8">The sequence shown here is derived from an EMBL/GenBank/DDBJ whole genome shotgun (WGS) entry which is preliminary data.</text>
</comment>
<dbReference type="GeneID" id="28728516"/>
<proteinExistence type="inferred from homology"/>
<dbReference type="AlphaFoldDB" id="A0A0M8MP85"/>
<evidence type="ECO:0000313" key="9">
    <source>
        <dbReference type="Proteomes" id="UP000037751"/>
    </source>
</evidence>
<dbReference type="InterPro" id="IPR036188">
    <property type="entry name" value="FAD/NAD-bd_sf"/>
</dbReference>
<dbReference type="Gene3D" id="3.50.50.60">
    <property type="entry name" value="FAD/NAD(P)-binding domain"/>
    <property type="match status" value="1"/>
</dbReference>
<evidence type="ECO:0000256" key="3">
    <source>
        <dbReference type="ARBA" id="ARBA00022630"/>
    </source>
</evidence>
<dbReference type="VEuPathDB" id="FungiDB:Malapachy_2149"/>
<dbReference type="RefSeq" id="XP_017993190.1">
    <property type="nucleotide sequence ID" value="XM_018136641.1"/>
</dbReference>
<evidence type="ECO:0000256" key="2">
    <source>
        <dbReference type="ARBA" id="ARBA00010989"/>
    </source>
</evidence>
<evidence type="ECO:0000259" key="7">
    <source>
        <dbReference type="Pfam" id="PF01266"/>
    </source>
</evidence>
<protein>
    <submittedName>
        <fullName evidence="8">Fad dependent oxidoreductase</fullName>
    </submittedName>
</protein>
<dbReference type="SUPFAM" id="SSF51905">
    <property type="entry name" value="FAD/NAD(P)-binding domain"/>
    <property type="match status" value="1"/>
</dbReference>
<dbReference type="Proteomes" id="UP000037751">
    <property type="component" value="Unassembled WGS sequence"/>
</dbReference>
<gene>
    <name evidence="8" type="ORF">Malapachy_2149</name>
</gene>
<dbReference type="GO" id="GO:0050031">
    <property type="term" value="F:L-pipecolate oxidase activity"/>
    <property type="evidence" value="ECO:0007669"/>
    <property type="project" value="TreeGrafter"/>
</dbReference>
<dbReference type="Pfam" id="PF01266">
    <property type="entry name" value="DAO"/>
    <property type="match status" value="1"/>
</dbReference>
<name>A0A0M8MP85_9BASI</name>
<evidence type="ECO:0000256" key="4">
    <source>
        <dbReference type="ARBA" id="ARBA00022827"/>
    </source>
</evidence>
<dbReference type="GO" id="GO:0008115">
    <property type="term" value="F:sarcosine oxidase activity"/>
    <property type="evidence" value="ECO:0007669"/>
    <property type="project" value="TreeGrafter"/>
</dbReference>
<dbReference type="OrthoDB" id="2219495at2759"/>
<keyword evidence="6" id="KW-0732">Signal</keyword>
<dbReference type="InterPro" id="IPR045170">
    <property type="entry name" value="MTOX"/>
</dbReference>
<keyword evidence="4" id="KW-0274">FAD</keyword>
<evidence type="ECO:0000313" key="8">
    <source>
        <dbReference type="EMBL" id="KOS15558.1"/>
    </source>
</evidence>
<organism evidence="8 9">
    <name type="scientific">Malassezia pachydermatis</name>
    <dbReference type="NCBI Taxonomy" id="77020"/>
    <lineage>
        <taxon>Eukaryota</taxon>
        <taxon>Fungi</taxon>
        <taxon>Dikarya</taxon>
        <taxon>Basidiomycota</taxon>
        <taxon>Ustilaginomycotina</taxon>
        <taxon>Malasseziomycetes</taxon>
        <taxon>Malasseziales</taxon>
        <taxon>Malasseziaceae</taxon>
        <taxon>Malassezia</taxon>
    </lineage>
</organism>
<reference evidence="8 9" key="1">
    <citation type="submission" date="2015-07" db="EMBL/GenBank/DDBJ databases">
        <title>Draft Genome Sequence of Malassezia furfur CBS1878 and Malassezia pachydermatis CBS1879.</title>
        <authorList>
            <person name="Triana S."/>
            <person name="Ohm R."/>
            <person name="Gonzalez A."/>
            <person name="DeCock H."/>
            <person name="Restrepo S."/>
            <person name="Celis A."/>
        </authorList>
    </citation>
    <scope>NUCLEOTIDE SEQUENCE [LARGE SCALE GENOMIC DNA]</scope>
    <source>
        <strain evidence="8 9">CBS 1879</strain>
    </source>
</reference>
<dbReference type="Gene3D" id="3.30.9.10">
    <property type="entry name" value="D-Amino Acid Oxidase, subunit A, domain 2"/>
    <property type="match status" value="1"/>
</dbReference>
<evidence type="ECO:0000256" key="5">
    <source>
        <dbReference type="ARBA" id="ARBA00023002"/>
    </source>
</evidence>
<dbReference type="GO" id="GO:0004657">
    <property type="term" value="F:proline dehydrogenase activity"/>
    <property type="evidence" value="ECO:0007669"/>
    <property type="project" value="TreeGrafter"/>
</dbReference>
<feature type="domain" description="FAD dependent oxidoreductase" evidence="7">
    <location>
        <begin position="7"/>
        <end position="405"/>
    </location>
</feature>
<evidence type="ECO:0000256" key="1">
    <source>
        <dbReference type="ARBA" id="ARBA00001974"/>
    </source>
</evidence>
<dbReference type="PANTHER" id="PTHR10961:SF46">
    <property type="entry name" value="PEROXISOMAL SARCOSINE OXIDASE"/>
    <property type="match status" value="1"/>
</dbReference>
<keyword evidence="9" id="KW-1185">Reference proteome</keyword>
<keyword evidence="3" id="KW-0285">Flavoprotein</keyword>